<evidence type="ECO:0000313" key="2">
    <source>
        <dbReference type="EMBL" id="OJT09517.1"/>
    </source>
</evidence>
<keyword evidence="1" id="KW-1133">Transmembrane helix</keyword>
<dbReference type="AlphaFoldDB" id="A0A1M2VPK2"/>
<evidence type="ECO:0000313" key="3">
    <source>
        <dbReference type="Proteomes" id="UP000184267"/>
    </source>
</evidence>
<keyword evidence="3" id="KW-1185">Reference proteome</keyword>
<proteinExistence type="predicted"/>
<dbReference type="Proteomes" id="UP000184267">
    <property type="component" value="Unassembled WGS sequence"/>
</dbReference>
<dbReference type="OrthoDB" id="3354157at2759"/>
<reference evidence="2 3" key="1">
    <citation type="submission" date="2016-10" db="EMBL/GenBank/DDBJ databases">
        <title>Genome sequence of the basidiomycete white-rot fungus Trametes pubescens.</title>
        <authorList>
            <person name="Makela M.R."/>
            <person name="Granchi Z."/>
            <person name="Peng M."/>
            <person name="De Vries R.P."/>
            <person name="Grigoriev I."/>
            <person name="Riley R."/>
            <person name="Hilden K."/>
        </authorList>
    </citation>
    <scope>NUCLEOTIDE SEQUENCE [LARGE SCALE GENOMIC DNA]</scope>
    <source>
        <strain evidence="2 3">FBCC735</strain>
    </source>
</reference>
<sequence>MVSIRQFHVYSNWREHSPIVRVICRDGVIYFLVTLFANSFNILIWFTLSLLIVAAQRLVLDLRKVTDEHDEVSTTRVGREVERAVQALPRSRSASPIVFVDLEALIWGGDGRGTSRARRHDAALELTALRGGGRDRTFRV</sequence>
<keyword evidence="1" id="KW-0472">Membrane</keyword>
<accession>A0A1M2VPK2</accession>
<name>A0A1M2VPK2_TRAPU</name>
<organism evidence="2 3">
    <name type="scientific">Trametes pubescens</name>
    <name type="common">White-rot fungus</name>
    <dbReference type="NCBI Taxonomy" id="154538"/>
    <lineage>
        <taxon>Eukaryota</taxon>
        <taxon>Fungi</taxon>
        <taxon>Dikarya</taxon>
        <taxon>Basidiomycota</taxon>
        <taxon>Agaricomycotina</taxon>
        <taxon>Agaricomycetes</taxon>
        <taxon>Polyporales</taxon>
        <taxon>Polyporaceae</taxon>
        <taxon>Trametes</taxon>
    </lineage>
</organism>
<comment type="caution">
    <text evidence="2">The sequence shown here is derived from an EMBL/GenBank/DDBJ whole genome shotgun (WGS) entry which is preliminary data.</text>
</comment>
<gene>
    <name evidence="2" type="ORF">TRAPUB_14016</name>
</gene>
<dbReference type="EMBL" id="MNAD01000903">
    <property type="protein sequence ID" value="OJT09517.1"/>
    <property type="molecule type" value="Genomic_DNA"/>
</dbReference>
<protein>
    <submittedName>
        <fullName evidence="2">Uncharacterized protein</fullName>
    </submittedName>
</protein>
<feature type="transmembrane region" description="Helical" evidence="1">
    <location>
        <begin position="28"/>
        <end position="54"/>
    </location>
</feature>
<keyword evidence="1" id="KW-0812">Transmembrane</keyword>
<evidence type="ECO:0000256" key="1">
    <source>
        <dbReference type="SAM" id="Phobius"/>
    </source>
</evidence>